<keyword evidence="2" id="KW-1185">Reference proteome</keyword>
<dbReference type="Proteomes" id="UP001049176">
    <property type="component" value="Chromosome 11"/>
</dbReference>
<dbReference type="InterPro" id="IPR002160">
    <property type="entry name" value="Prot_inh_Kunz-lg"/>
</dbReference>
<accession>A0A9P7RL92</accession>
<evidence type="ECO:0000313" key="2">
    <source>
        <dbReference type="Proteomes" id="UP001049176"/>
    </source>
</evidence>
<proteinExistence type="predicted"/>
<protein>
    <submittedName>
        <fullName evidence="1">Uncharacterized protein</fullName>
    </submittedName>
</protein>
<dbReference type="AlphaFoldDB" id="A0A9P7RL92"/>
<organism evidence="1 2">
    <name type="scientific">Marasmius oreades</name>
    <name type="common">fairy-ring Marasmius</name>
    <dbReference type="NCBI Taxonomy" id="181124"/>
    <lineage>
        <taxon>Eukaryota</taxon>
        <taxon>Fungi</taxon>
        <taxon>Dikarya</taxon>
        <taxon>Basidiomycota</taxon>
        <taxon>Agaricomycotina</taxon>
        <taxon>Agaricomycetes</taxon>
        <taxon>Agaricomycetidae</taxon>
        <taxon>Agaricales</taxon>
        <taxon>Marasmiineae</taxon>
        <taxon>Marasmiaceae</taxon>
        <taxon>Marasmius</taxon>
    </lineage>
</organism>
<dbReference type="OrthoDB" id="5176693at2759"/>
<dbReference type="KEGG" id="more:E1B28_003008"/>
<dbReference type="GeneID" id="66072084"/>
<dbReference type="RefSeq" id="XP_043001918.1">
    <property type="nucleotide sequence ID" value="XM_043159964.1"/>
</dbReference>
<sequence>MSNPKFLVDIDGNAITTDQWYKIMLSDGTELGVGATVEKRMASAPVPSGQGMVVRYRFKENNDTALYRWVEGETGFIRGLRTGLGGTQNRKNLSLSFYLKPRVFAWYDEPPATGPSYGIKAYQLPGNRIALYGLDDQGNALGLRVYHEPTGGLSIRAMGGDWPLSLDVAFVRVDKTFAVNGNPYF</sequence>
<dbReference type="EMBL" id="CM032191">
    <property type="protein sequence ID" value="KAG7085447.1"/>
    <property type="molecule type" value="Genomic_DNA"/>
</dbReference>
<gene>
    <name evidence="1" type="ORF">E1B28_003008</name>
</gene>
<evidence type="ECO:0000313" key="1">
    <source>
        <dbReference type="EMBL" id="KAG7085447.1"/>
    </source>
</evidence>
<reference evidence="1" key="1">
    <citation type="journal article" date="2021" name="Genome Biol. Evol.">
        <title>The assembled and annotated genome of the fairy-ring fungus Marasmius oreades.</title>
        <authorList>
            <person name="Hiltunen M."/>
            <person name="Ament-Velasquez S.L."/>
            <person name="Johannesson H."/>
        </authorList>
    </citation>
    <scope>NUCLEOTIDE SEQUENCE</scope>
    <source>
        <strain evidence="1">03SP1</strain>
    </source>
</reference>
<dbReference type="PROSITE" id="PS00283">
    <property type="entry name" value="SOYBEAN_KUNITZ"/>
    <property type="match status" value="1"/>
</dbReference>
<comment type="caution">
    <text evidence="1">The sequence shown here is derived from an EMBL/GenBank/DDBJ whole genome shotgun (WGS) entry which is preliminary data.</text>
</comment>
<name>A0A9P7RL92_9AGAR</name>
<dbReference type="GO" id="GO:0004866">
    <property type="term" value="F:endopeptidase inhibitor activity"/>
    <property type="evidence" value="ECO:0007669"/>
    <property type="project" value="InterPro"/>
</dbReference>